<reference evidence="2" key="1">
    <citation type="submission" date="2014-09" db="EMBL/GenBank/DDBJ databases">
        <authorList>
            <person name="Magalhaes I.L.F."/>
            <person name="Oliveira U."/>
            <person name="Santos F.R."/>
            <person name="Vidigal T.H.D.A."/>
            <person name="Brescovit A.D."/>
            <person name="Santos A.J."/>
        </authorList>
    </citation>
    <scope>NUCLEOTIDE SEQUENCE</scope>
    <source>
        <tissue evidence="2">Shoot tissue taken approximately 20 cm above the soil surface</tissue>
    </source>
</reference>
<organism evidence="2">
    <name type="scientific">Arundo donax</name>
    <name type="common">Giant reed</name>
    <name type="synonym">Donax arundinaceus</name>
    <dbReference type="NCBI Taxonomy" id="35708"/>
    <lineage>
        <taxon>Eukaryota</taxon>
        <taxon>Viridiplantae</taxon>
        <taxon>Streptophyta</taxon>
        <taxon>Embryophyta</taxon>
        <taxon>Tracheophyta</taxon>
        <taxon>Spermatophyta</taxon>
        <taxon>Magnoliopsida</taxon>
        <taxon>Liliopsida</taxon>
        <taxon>Poales</taxon>
        <taxon>Poaceae</taxon>
        <taxon>PACMAD clade</taxon>
        <taxon>Arundinoideae</taxon>
        <taxon>Arundineae</taxon>
        <taxon>Arundo</taxon>
    </lineage>
</organism>
<proteinExistence type="predicted"/>
<name>A0A0A9AFD5_ARUDO</name>
<sequence>MGEETTPRVKNAVSGARRGSSNCTGEDAGVRRGWPTMEGKRRSTAVSRPQAETDGNLPAAAVVLGRRGMAVYATATAARNCNNRHGHWLPYCGQDHGLSELQPWAWATRIMLKDHGYLGAVKVRKKQKRCNYSPA</sequence>
<evidence type="ECO:0000313" key="2">
    <source>
        <dbReference type="EMBL" id="JAD48588.1"/>
    </source>
</evidence>
<protein>
    <submittedName>
        <fullName evidence="2">Uncharacterized protein</fullName>
    </submittedName>
</protein>
<dbReference type="AlphaFoldDB" id="A0A0A9AFD5"/>
<feature type="region of interest" description="Disordered" evidence="1">
    <location>
        <begin position="1"/>
        <end position="53"/>
    </location>
</feature>
<accession>A0A0A9AFD5</accession>
<reference evidence="2" key="2">
    <citation type="journal article" date="2015" name="Data Brief">
        <title>Shoot transcriptome of the giant reed, Arundo donax.</title>
        <authorList>
            <person name="Barrero R.A."/>
            <person name="Guerrero F.D."/>
            <person name="Moolhuijzen P."/>
            <person name="Goolsby J.A."/>
            <person name="Tidwell J."/>
            <person name="Bellgard S.E."/>
            <person name="Bellgard M.I."/>
        </authorList>
    </citation>
    <scope>NUCLEOTIDE SEQUENCE</scope>
    <source>
        <tissue evidence="2">Shoot tissue taken approximately 20 cm above the soil surface</tissue>
    </source>
</reference>
<evidence type="ECO:0000256" key="1">
    <source>
        <dbReference type="SAM" id="MobiDB-lite"/>
    </source>
</evidence>
<dbReference type="EMBL" id="GBRH01249307">
    <property type="protein sequence ID" value="JAD48588.1"/>
    <property type="molecule type" value="Transcribed_RNA"/>
</dbReference>